<dbReference type="EMBL" id="BTSY01000006">
    <property type="protein sequence ID" value="GMT32353.1"/>
    <property type="molecule type" value="Genomic_DNA"/>
</dbReference>
<feature type="transmembrane region" description="Helical" evidence="2">
    <location>
        <begin position="42"/>
        <end position="61"/>
    </location>
</feature>
<feature type="compositionally biased region" description="Basic and acidic residues" evidence="1">
    <location>
        <begin position="253"/>
        <end position="263"/>
    </location>
</feature>
<evidence type="ECO:0000313" key="4">
    <source>
        <dbReference type="Proteomes" id="UP001432322"/>
    </source>
</evidence>
<evidence type="ECO:0000256" key="2">
    <source>
        <dbReference type="SAM" id="Phobius"/>
    </source>
</evidence>
<feature type="region of interest" description="Disordered" evidence="1">
    <location>
        <begin position="250"/>
        <end position="303"/>
    </location>
</feature>
<keyword evidence="2" id="KW-1133">Transmembrane helix</keyword>
<feature type="non-terminal residue" evidence="3">
    <location>
        <position position="433"/>
    </location>
</feature>
<proteinExistence type="predicted"/>
<feature type="compositionally biased region" description="Polar residues" evidence="1">
    <location>
        <begin position="411"/>
        <end position="427"/>
    </location>
</feature>
<feature type="transmembrane region" description="Helical" evidence="2">
    <location>
        <begin position="96"/>
        <end position="123"/>
    </location>
</feature>
<feature type="transmembrane region" description="Helical" evidence="2">
    <location>
        <begin position="135"/>
        <end position="157"/>
    </location>
</feature>
<feature type="compositionally biased region" description="Low complexity" evidence="1">
    <location>
        <begin position="367"/>
        <end position="384"/>
    </location>
</feature>
<organism evidence="3 4">
    <name type="scientific">Pristionchus fissidentatus</name>
    <dbReference type="NCBI Taxonomy" id="1538716"/>
    <lineage>
        <taxon>Eukaryota</taxon>
        <taxon>Metazoa</taxon>
        <taxon>Ecdysozoa</taxon>
        <taxon>Nematoda</taxon>
        <taxon>Chromadorea</taxon>
        <taxon>Rhabditida</taxon>
        <taxon>Rhabditina</taxon>
        <taxon>Diplogasteromorpha</taxon>
        <taxon>Diplogasteroidea</taxon>
        <taxon>Neodiplogasteridae</taxon>
        <taxon>Pristionchus</taxon>
    </lineage>
</organism>
<evidence type="ECO:0008006" key="5">
    <source>
        <dbReference type="Google" id="ProtNLM"/>
    </source>
</evidence>
<comment type="caution">
    <text evidence="3">The sequence shown here is derived from an EMBL/GenBank/DDBJ whole genome shotgun (WGS) entry which is preliminary data.</text>
</comment>
<evidence type="ECO:0000313" key="3">
    <source>
        <dbReference type="EMBL" id="GMT32353.1"/>
    </source>
</evidence>
<accession>A0AAV5WQ04</accession>
<reference evidence="3" key="1">
    <citation type="submission" date="2023-10" db="EMBL/GenBank/DDBJ databases">
        <title>Genome assembly of Pristionchus species.</title>
        <authorList>
            <person name="Yoshida K."/>
            <person name="Sommer R.J."/>
        </authorList>
    </citation>
    <scope>NUCLEOTIDE SEQUENCE</scope>
    <source>
        <strain evidence="3">RS5133</strain>
    </source>
</reference>
<name>A0AAV5WQ04_9BILA</name>
<keyword evidence="2" id="KW-0472">Membrane</keyword>
<evidence type="ECO:0000256" key="1">
    <source>
        <dbReference type="SAM" id="MobiDB-lite"/>
    </source>
</evidence>
<dbReference type="Proteomes" id="UP001432322">
    <property type="component" value="Unassembled WGS sequence"/>
</dbReference>
<feature type="compositionally biased region" description="Polar residues" evidence="1">
    <location>
        <begin position="268"/>
        <end position="278"/>
    </location>
</feature>
<protein>
    <recommendedName>
        <fullName evidence="5">MARVEL domain-containing protein</fullName>
    </recommendedName>
</protein>
<keyword evidence="2" id="KW-0812">Transmembrane</keyword>
<dbReference type="AlphaFoldDB" id="A0AAV5WQ04"/>
<gene>
    <name evidence="3" type="ORF">PFISCL1PPCAC_23650</name>
</gene>
<feature type="region of interest" description="Disordered" evidence="1">
    <location>
        <begin position="364"/>
        <end position="384"/>
    </location>
</feature>
<sequence>MEFSCCLCCENTRLVLEDTPGEDAASSFKCCNGIVHVKTAALFAGISALILSLFSTVCLVLGVYTVNWWLDVILIIINTIVSVIFIWGIYTDSPPLIIPFIVVEIAQCAGFFMLACYVSWFTISFHQDKFRKFDQFLMVVSILIGICIASSAVWAAAKCYHYLIRKRERLLSPSFSLQTLSSSLSSSTLSPSFNPSSDYPWALGCPISPYRPPTPPRQLNPVDLPSLHSGSNGCLPKANGYHAPKPNGPMHDWYSDYRPKRSDPGPIRSTTVRSSTRPNGFPPISSVMTSSTPSFPSVPKRVSFSSEPIDHSLSMTRSLCGPITPDSRHYFHNDYTRPILRSPNRYSNPYSSQYRNQLPYHDNRAYQSSQSSTSSLPSTSSSRSSIARFPRFIDSVRVEQSIGPPNRCPSPYSNLNTTVTHSNQHPSSSHKHS</sequence>
<feature type="transmembrane region" description="Helical" evidence="2">
    <location>
        <begin position="68"/>
        <end position="90"/>
    </location>
</feature>
<feature type="region of interest" description="Disordered" evidence="1">
    <location>
        <begin position="398"/>
        <end position="433"/>
    </location>
</feature>
<feature type="compositionally biased region" description="Polar residues" evidence="1">
    <location>
        <begin position="286"/>
        <end position="295"/>
    </location>
</feature>
<keyword evidence="4" id="KW-1185">Reference proteome</keyword>